<organism evidence="2 3">
    <name type="scientific">Winogradskyella eximia</name>
    <dbReference type="NCBI Taxonomy" id="262006"/>
    <lineage>
        <taxon>Bacteria</taxon>
        <taxon>Pseudomonadati</taxon>
        <taxon>Bacteroidota</taxon>
        <taxon>Flavobacteriia</taxon>
        <taxon>Flavobacteriales</taxon>
        <taxon>Flavobacteriaceae</taxon>
        <taxon>Winogradskyella</taxon>
    </lineage>
</organism>
<gene>
    <name evidence="2" type="ORF">DFQ10_1011035</name>
</gene>
<dbReference type="EMBL" id="QRDV01000001">
    <property type="protein sequence ID" value="RED47251.1"/>
    <property type="molecule type" value="Genomic_DNA"/>
</dbReference>
<accession>A0A3D9HDA4</accession>
<dbReference type="AlphaFoldDB" id="A0A3D9HDA4"/>
<keyword evidence="1" id="KW-0812">Transmembrane</keyword>
<feature type="transmembrane region" description="Helical" evidence="1">
    <location>
        <begin position="129"/>
        <end position="149"/>
    </location>
</feature>
<evidence type="ECO:0000313" key="3">
    <source>
        <dbReference type="Proteomes" id="UP000256980"/>
    </source>
</evidence>
<dbReference type="OrthoDB" id="1143019at2"/>
<dbReference type="InterPro" id="IPR022134">
    <property type="entry name" value="DUF3667"/>
</dbReference>
<protein>
    <submittedName>
        <fullName evidence="2">Uncharacterized protein DUF3667</fullName>
    </submittedName>
</protein>
<keyword evidence="3" id="KW-1185">Reference proteome</keyword>
<proteinExistence type="predicted"/>
<dbReference type="Proteomes" id="UP000256980">
    <property type="component" value="Unassembled WGS sequence"/>
</dbReference>
<comment type="caution">
    <text evidence="2">The sequence shown here is derived from an EMBL/GenBank/DDBJ whole genome shotgun (WGS) entry which is preliminary data.</text>
</comment>
<reference evidence="2 3" key="1">
    <citation type="submission" date="2018-07" db="EMBL/GenBank/DDBJ databases">
        <title>Genomic Encyclopedia of Type Strains, Phase III (KMG-III): the genomes of soil and plant-associated and newly described type strains.</title>
        <authorList>
            <person name="Whitman W."/>
        </authorList>
    </citation>
    <scope>NUCLEOTIDE SEQUENCE [LARGE SCALE GENOMIC DNA]</scope>
    <source>
        <strain evidence="2 3">CECT 7946</strain>
    </source>
</reference>
<keyword evidence="1" id="KW-1133">Transmembrane helix</keyword>
<feature type="transmembrane region" description="Helical" evidence="1">
    <location>
        <begin position="220"/>
        <end position="248"/>
    </location>
</feature>
<keyword evidence="1" id="KW-0472">Membrane</keyword>
<dbReference type="RefSeq" id="WP_115816273.1">
    <property type="nucleotide sequence ID" value="NZ_QRDV01000001.1"/>
</dbReference>
<sequence length="269" mass="30933">MNCKNCHTELSEQDDYCKCCGGKVIRYRLTFGNLFEHISETFFNYDNKILRTLIDLFKKPEVVIGGYISGVRKRYVNPISFVALSLTVGGLYMLILNRYFPNAMIEMSSAGAEQQEVIAKEMVKIMQKYYSFVMILLIPVYAIISRLVFVNRKEYNFTEHLVMAMFMMAQFSLVSSFLNIMLLVLHLPSSILGSTSIFLQMAYFGYCYKRLYKLSIPSLILKLMFFFGILLAVMILCVILGIVMALLFKDSAFMQEIIEAQKATFEATK</sequence>
<feature type="transmembrane region" description="Helical" evidence="1">
    <location>
        <begin position="75"/>
        <end position="95"/>
    </location>
</feature>
<name>A0A3D9HDA4_9FLAO</name>
<feature type="transmembrane region" description="Helical" evidence="1">
    <location>
        <begin position="161"/>
        <end position="185"/>
    </location>
</feature>
<dbReference type="Pfam" id="PF12412">
    <property type="entry name" value="DUF3667"/>
    <property type="match status" value="1"/>
</dbReference>
<evidence type="ECO:0000256" key="1">
    <source>
        <dbReference type="SAM" id="Phobius"/>
    </source>
</evidence>
<evidence type="ECO:0000313" key="2">
    <source>
        <dbReference type="EMBL" id="RED47251.1"/>
    </source>
</evidence>